<dbReference type="Pfam" id="PF07690">
    <property type="entry name" value="MFS_1"/>
    <property type="match status" value="1"/>
</dbReference>
<comment type="caution">
    <text evidence="8">The sequence shown here is derived from an EMBL/GenBank/DDBJ whole genome shotgun (WGS) entry which is preliminary data.</text>
</comment>
<dbReference type="AlphaFoldDB" id="W7J6J5"/>
<dbReference type="RefSeq" id="WP_052020383.1">
    <property type="nucleotide sequence ID" value="NZ_AYXG01000004.1"/>
</dbReference>
<feature type="region of interest" description="Disordered" evidence="5">
    <location>
        <begin position="490"/>
        <end position="538"/>
    </location>
</feature>
<dbReference type="PROSITE" id="PS50850">
    <property type="entry name" value="MFS"/>
    <property type="match status" value="1"/>
</dbReference>
<keyword evidence="3 6" id="KW-1133">Transmembrane helix</keyword>
<feature type="transmembrane region" description="Helical" evidence="6">
    <location>
        <begin position="400"/>
        <end position="417"/>
    </location>
</feature>
<evidence type="ECO:0000256" key="4">
    <source>
        <dbReference type="ARBA" id="ARBA00023136"/>
    </source>
</evidence>
<sequence>MDSEPHPRRQWTLSVMSLSLLAIVLNNSVLNVAIPQLIEELDASTTEVQWIVDVYSLVFAGLLLAAGAVADRFGRKRFTLGGLVLFGLGSLLAAASDDVGQLLAARAVMGLGAAFVMPGTLSIIVQVFAPGPERRRAIAVWGGVSALGVAIGPVVGGVLVTHFGWASVFVLNVPLVLVTAGIGLVVVPEWRDPAAAPVDLPGAALGAAATVALVYAIIEAPVHGWVSPPVLGALAAAVAAGFGFTARMRRAEHPLVDLAVLRSRTFLGASVGNLLLVFGLAATLFVLTQRLQIAFGFSPLQAGLAIAPVAVAVGVSSGFAAALTTRLGTRGAVGLGLAVAAAGIFTIAWAGGYWQVLAGLLAVGVGFGLSMSPATEAMLSTVPDERSGMGSAMNDTMQELGFALGVAVVGTVSQRLYADALADLPAAARSSLGGALRLSREEGRGGVADRALDAFTTAAGVGMTVAAAVVLAGAVFAAATLPARVRPGAAVGPERVGASSSPGAAGSRGPGARGTAGPGRSPLSARWGGSQPVQRNAP</sequence>
<keyword evidence="2 6" id="KW-0812">Transmembrane</keyword>
<dbReference type="InterPro" id="IPR036259">
    <property type="entry name" value="MFS_trans_sf"/>
</dbReference>
<evidence type="ECO:0000256" key="2">
    <source>
        <dbReference type="ARBA" id="ARBA00022692"/>
    </source>
</evidence>
<dbReference type="eggNOG" id="COG0477">
    <property type="taxonomic scope" value="Bacteria"/>
</dbReference>
<protein>
    <submittedName>
        <fullName evidence="8">Integral membrane protein</fullName>
    </submittedName>
</protein>
<dbReference type="PROSITE" id="PS00216">
    <property type="entry name" value="SUGAR_TRANSPORT_1"/>
    <property type="match status" value="1"/>
</dbReference>
<evidence type="ECO:0000256" key="1">
    <source>
        <dbReference type="ARBA" id="ARBA00004651"/>
    </source>
</evidence>
<proteinExistence type="predicted"/>
<evidence type="ECO:0000256" key="6">
    <source>
        <dbReference type="SAM" id="Phobius"/>
    </source>
</evidence>
<dbReference type="CDD" id="cd17321">
    <property type="entry name" value="MFS_MMR_MDR_like"/>
    <property type="match status" value="1"/>
</dbReference>
<dbReference type="InterPro" id="IPR020846">
    <property type="entry name" value="MFS_dom"/>
</dbReference>
<feature type="compositionally biased region" description="Gly residues" evidence="5">
    <location>
        <begin position="506"/>
        <end position="517"/>
    </location>
</feature>
<dbReference type="PANTHER" id="PTHR42718:SF42">
    <property type="entry name" value="EXPORT PROTEIN"/>
    <property type="match status" value="1"/>
</dbReference>
<reference evidence="8 9" key="1">
    <citation type="journal article" date="2014" name="Genome Announc.">
        <title>Draft Genome Sequence of the Antitrypanosomally Active Sponge-Associated Bacterium Actinokineospora sp. Strain EG49.</title>
        <authorList>
            <person name="Harjes J."/>
            <person name="Ryu T."/>
            <person name="Abdelmohsen U.R."/>
            <person name="Moitinho-Silva L."/>
            <person name="Horn H."/>
            <person name="Ravasi T."/>
            <person name="Hentschel U."/>
        </authorList>
    </citation>
    <scope>NUCLEOTIDE SEQUENCE [LARGE SCALE GENOMIC DNA]</scope>
    <source>
        <strain evidence="8 9">EG49</strain>
    </source>
</reference>
<dbReference type="PATRIC" id="fig|909613.9.peg.236"/>
<feature type="transmembrane region" description="Helical" evidence="6">
    <location>
        <begin position="198"/>
        <end position="218"/>
    </location>
</feature>
<keyword evidence="4 6" id="KW-0472">Membrane</keyword>
<dbReference type="Gene3D" id="1.20.1720.10">
    <property type="entry name" value="Multidrug resistance protein D"/>
    <property type="match status" value="1"/>
</dbReference>
<evidence type="ECO:0000256" key="3">
    <source>
        <dbReference type="ARBA" id="ARBA00022989"/>
    </source>
</evidence>
<feature type="transmembrane region" description="Helical" evidence="6">
    <location>
        <begin position="224"/>
        <end position="245"/>
    </location>
</feature>
<evidence type="ECO:0000313" key="8">
    <source>
        <dbReference type="EMBL" id="EWC64621.1"/>
    </source>
</evidence>
<dbReference type="InterPro" id="IPR005829">
    <property type="entry name" value="Sugar_transporter_CS"/>
</dbReference>
<name>W7J6J5_9PSEU</name>
<dbReference type="PRINTS" id="PR01036">
    <property type="entry name" value="TCRTETB"/>
</dbReference>
<feature type="transmembrane region" description="Helical" evidence="6">
    <location>
        <begin position="165"/>
        <end position="186"/>
    </location>
</feature>
<dbReference type="STRING" id="909613.UO65_0228"/>
<feature type="transmembrane region" description="Helical" evidence="6">
    <location>
        <begin position="300"/>
        <end position="324"/>
    </location>
</feature>
<evidence type="ECO:0000313" key="9">
    <source>
        <dbReference type="Proteomes" id="UP000019277"/>
    </source>
</evidence>
<feature type="transmembrane region" description="Helical" evidence="6">
    <location>
        <begin position="331"/>
        <end position="350"/>
    </location>
</feature>
<evidence type="ECO:0000259" key="7">
    <source>
        <dbReference type="PROSITE" id="PS50850"/>
    </source>
</evidence>
<feature type="transmembrane region" description="Helical" evidence="6">
    <location>
        <begin position="356"/>
        <end position="379"/>
    </location>
</feature>
<feature type="domain" description="Major facilitator superfamily (MFS) profile" evidence="7">
    <location>
        <begin position="12"/>
        <end position="485"/>
    </location>
</feature>
<gene>
    <name evidence="8" type="ORF">UO65_0228</name>
</gene>
<feature type="transmembrane region" description="Helical" evidence="6">
    <location>
        <begin position="102"/>
        <end position="125"/>
    </location>
</feature>
<dbReference type="GO" id="GO:0022857">
    <property type="term" value="F:transmembrane transporter activity"/>
    <property type="evidence" value="ECO:0007669"/>
    <property type="project" value="InterPro"/>
</dbReference>
<dbReference type="SUPFAM" id="SSF103473">
    <property type="entry name" value="MFS general substrate transporter"/>
    <property type="match status" value="1"/>
</dbReference>
<keyword evidence="9" id="KW-1185">Reference proteome</keyword>
<accession>W7J6J5</accession>
<feature type="transmembrane region" description="Helical" evidence="6">
    <location>
        <begin position="78"/>
        <end position="96"/>
    </location>
</feature>
<dbReference type="InterPro" id="IPR011701">
    <property type="entry name" value="MFS"/>
</dbReference>
<feature type="transmembrane region" description="Helical" evidence="6">
    <location>
        <begin position="54"/>
        <end position="71"/>
    </location>
</feature>
<evidence type="ECO:0000256" key="5">
    <source>
        <dbReference type="SAM" id="MobiDB-lite"/>
    </source>
</evidence>
<dbReference type="GO" id="GO:0005886">
    <property type="term" value="C:plasma membrane"/>
    <property type="evidence" value="ECO:0007669"/>
    <property type="project" value="UniProtKB-SubCell"/>
</dbReference>
<dbReference type="Proteomes" id="UP000019277">
    <property type="component" value="Unassembled WGS sequence"/>
</dbReference>
<comment type="subcellular location">
    <subcellularLocation>
        <location evidence="1">Cell membrane</location>
        <topology evidence="1">Multi-pass membrane protein</topology>
    </subcellularLocation>
</comment>
<feature type="transmembrane region" description="Helical" evidence="6">
    <location>
        <begin position="137"/>
        <end position="159"/>
    </location>
</feature>
<dbReference type="EMBL" id="AYXG01000004">
    <property type="protein sequence ID" value="EWC64621.1"/>
    <property type="molecule type" value="Genomic_DNA"/>
</dbReference>
<feature type="transmembrane region" description="Helical" evidence="6">
    <location>
        <begin position="266"/>
        <end position="288"/>
    </location>
</feature>
<dbReference type="Gene3D" id="1.20.1250.20">
    <property type="entry name" value="MFS general substrate transporter like domains"/>
    <property type="match status" value="1"/>
</dbReference>
<organism evidence="8 9">
    <name type="scientific">Actinokineospora spheciospongiae</name>
    <dbReference type="NCBI Taxonomy" id="909613"/>
    <lineage>
        <taxon>Bacteria</taxon>
        <taxon>Bacillati</taxon>
        <taxon>Actinomycetota</taxon>
        <taxon>Actinomycetes</taxon>
        <taxon>Pseudonocardiales</taxon>
        <taxon>Pseudonocardiaceae</taxon>
        <taxon>Actinokineospora</taxon>
    </lineage>
</organism>
<feature type="transmembrane region" description="Helical" evidence="6">
    <location>
        <begin position="12"/>
        <end position="34"/>
    </location>
</feature>
<feature type="transmembrane region" description="Helical" evidence="6">
    <location>
        <begin position="454"/>
        <end position="479"/>
    </location>
</feature>
<dbReference type="PANTHER" id="PTHR42718">
    <property type="entry name" value="MAJOR FACILITATOR SUPERFAMILY MULTIDRUG TRANSPORTER MFSC"/>
    <property type="match status" value="1"/>
</dbReference>
<dbReference type="OrthoDB" id="9781469at2"/>